<evidence type="ECO:0000256" key="2">
    <source>
        <dbReference type="ARBA" id="ARBA00023163"/>
    </source>
</evidence>
<evidence type="ECO:0000256" key="3">
    <source>
        <dbReference type="ARBA" id="ARBA00023170"/>
    </source>
</evidence>
<dbReference type="PROSITE" id="PS51843">
    <property type="entry name" value="NR_LBD"/>
    <property type="match status" value="1"/>
</dbReference>
<evidence type="ECO:0000256" key="1">
    <source>
        <dbReference type="ARBA" id="ARBA00023015"/>
    </source>
</evidence>
<feature type="region of interest" description="Disordered" evidence="4">
    <location>
        <begin position="1"/>
        <end position="30"/>
    </location>
</feature>
<sequence length="280" mass="31782">MGDKKLHQKNPSQPPLSSIDTQGQTSPLPPTAFRLRQTIIIRTSDLTCPNRPHARRERSARSRCCARECRQTPAYRKQGYLSTHQEGRNLAGTLYLLFYMANLPPLTKAVAAEKKIPSLETQRKKDVEYHLALPPAAAHNKLTSFVFPSLAYQLYALCKWPIPLRQNYYRDRSKGDNCGDMDTSNQGSVYACGLSDMTHIESIQEKSQCALEEYVRSQYPTQPTRFGKLLLRLPSLRTVSAQVIEQLFFVRLVGKTPIETLIRDMLLSGGSFSWPYMAIQ</sequence>
<organism evidence="6 7">
    <name type="scientific">Plakobranchus ocellatus</name>
    <dbReference type="NCBI Taxonomy" id="259542"/>
    <lineage>
        <taxon>Eukaryota</taxon>
        <taxon>Metazoa</taxon>
        <taxon>Spiralia</taxon>
        <taxon>Lophotrochozoa</taxon>
        <taxon>Mollusca</taxon>
        <taxon>Gastropoda</taxon>
        <taxon>Heterobranchia</taxon>
        <taxon>Euthyneura</taxon>
        <taxon>Panpulmonata</taxon>
        <taxon>Sacoglossa</taxon>
        <taxon>Placobranchoidea</taxon>
        <taxon>Plakobranchidae</taxon>
        <taxon>Plakobranchus</taxon>
    </lineage>
</organism>
<dbReference type="EMBL" id="BLXT01003737">
    <property type="protein sequence ID" value="GFO04185.1"/>
    <property type="molecule type" value="Genomic_DNA"/>
</dbReference>
<evidence type="ECO:0000313" key="7">
    <source>
        <dbReference type="Proteomes" id="UP000735302"/>
    </source>
</evidence>
<name>A0AAV4ABI0_9GAST</name>
<reference evidence="6 7" key="1">
    <citation type="journal article" date="2021" name="Elife">
        <title>Chloroplast acquisition without the gene transfer in kleptoplastic sea slugs, Plakobranchus ocellatus.</title>
        <authorList>
            <person name="Maeda T."/>
            <person name="Takahashi S."/>
            <person name="Yoshida T."/>
            <person name="Shimamura S."/>
            <person name="Takaki Y."/>
            <person name="Nagai Y."/>
            <person name="Toyoda A."/>
            <person name="Suzuki Y."/>
            <person name="Arimoto A."/>
            <person name="Ishii H."/>
            <person name="Satoh N."/>
            <person name="Nishiyama T."/>
            <person name="Hasebe M."/>
            <person name="Maruyama T."/>
            <person name="Minagawa J."/>
            <person name="Obokata J."/>
            <person name="Shigenobu S."/>
        </authorList>
    </citation>
    <scope>NUCLEOTIDE SEQUENCE [LARGE SCALE GENOMIC DNA]</scope>
</reference>
<dbReference type="Gene3D" id="1.10.565.10">
    <property type="entry name" value="Retinoid X Receptor"/>
    <property type="match status" value="1"/>
</dbReference>
<protein>
    <submittedName>
        <fullName evidence="6">Coup transcription factor 2</fullName>
    </submittedName>
</protein>
<evidence type="ECO:0000313" key="6">
    <source>
        <dbReference type="EMBL" id="GFO04185.1"/>
    </source>
</evidence>
<comment type="caution">
    <text evidence="6">The sequence shown here is derived from an EMBL/GenBank/DDBJ whole genome shotgun (WGS) entry which is preliminary data.</text>
</comment>
<keyword evidence="1" id="KW-0805">Transcription regulation</keyword>
<feature type="compositionally biased region" description="Polar residues" evidence="4">
    <location>
        <begin position="9"/>
        <end position="26"/>
    </location>
</feature>
<dbReference type="Proteomes" id="UP000735302">
    <property type="component" value="Unassembled WGS sequence"/>
</dbReference>
<evidence type="ECO:0000259" key="5">
    <source>
        <dbReference type="PROSITE" id="PS51843"/>
    </source>
</evidence>
<dbReference type="PANTHER" id="PTHR24083">
    <property type="entry name" value="NUCLEAR HORMONE RECEPTOR"/>
    <property type="match status" value="1"/>
</dbReference>
<dbReference type="PRINTS" id="PR01282">
    <property type="entry name" value="COUPTNFACTOR"/>
</dbReference>
<accession>A0AAV4ABI0</accession>
<keyword evidence="7" id="KW-1185">Reference proteome</keyword>
<dbReference type="InterPro" id="IPR000536">
    <property type="entry name" value="Nucl_hrmn_rcpt_lig-bd"/>
</dbReference>
<dbReference type="Pfam" id="PF00104">
    <property type="entry name" value="Hormone_recep"/>
    <property type="match status" value="1"/>
</dbReference>
<feature type="domain" description="NR LBD" evidence="5">
    <location>
        <begin position="1"/>
        <end position="269"/>
    </location>
</feature>
<evidence type="ECO:0000256" key="4">
    <source>
        <dbReference type="SAM" id="MobiDB-lite"/>
    </source>
</evidence>
<proteinExistence type="predicted"/>
<keyword evidence="2" id="KW-0804">Transcription</keyword>
<gene>
    <name evidence="6" type="ORF">PoB_003069000</name>
</gene>
<dbReference type="InterPro" id="IPR050274">
    <property type="entry name" value="Nuclear_hormone_rcpt_NR2"/>
</dbReference>
<keyword evidence="3" id="KW-0675">Receptor</keyword>
<dbReference type="AlphaFoldDB" id="A0AAV4ABI0"/>
<dbReference type="SUPFAM" id="SSF48508">
    <property type="entry name" value="Nuclear receptor ligand-binding domain"/>
    <property type="match status" value="1"/>
</dbReference>
<dbReference type="InterPro" id="IPR035500">
    <property type="entry name" value="NHR-like_dom_sf"/>
</dbReference>